<feature type="compositionally biased region" description="Low complexity" evidence="1">
    <location>
        <begin position="148"/>
        <end position="159"/>
    </location>
</feature>
<protein>
    <submittedName>
        <fullName evidence="2">Uncharacterized protein</fullName>
    </submittedName>
</protein>
<dbReference type="AlphaFoldDB" id="A0A5J4TCJ1"/>
<proteinExistence type="predicted"/>
<dbReference type="Proteomes" id="UP000324800">
    <property type="component" value="Unassembled WGS sequence"/>
</dbReference>
<sequence>HFPIKALSTTILHLIGVRGTIDDKTLVAGAATDSFIRMIIQSDEKISKAGSQGLSDLLAENVSIRNSLLSSEFTQIVIRTLSQVTKPVAIHVKNGFLDVLLRLVTTADHLQALSVLVPILEDMKTTGEEQLKTKSRRILTLLAGEGITSTSSSSSSSSSLTKVNSETYSQDHQYKEKLQNELRIERQEKQIIAQENMKLKSDIEKMKGRVPLDTNCPIAFHNFNAQIFDLGNIEGGKFQVVKKQGNWDAIYLEQDISNGVFAIEVSFQDTGTGFGAVGVVKQAYIIPNGIDL</sequence>
<dbReference type="EMBL" id="SNRW01033724">
    <property type="protein sequence ID" value="KAA6355978.1"/>
    <property type="molecule type" value="Genomic_DNA"/>
</dbReference>
<name>A0A5J4TCJ1_9EUKA</name>
<gene>
    <name evidence="2" type="ORF">EZS28_048495</name>
</gene>
<organism evidence="2 3">
    <name type="scientific">Streblomastix strix</name>
    <dbReference type="NCBI Taxonomy" id="222440"/>
    <lineage>
        <taxon>Eukaryota</taxon>
        <taxon>Metamonada</taxon>
        <taxon>Preaxostyla</taxon>
        <taxon>Oxymonadida</taxon>
        <taxon>Streblomastigidae</taxon>
        <taxon>Streblomastix</taxon>
    </lineage>
</organism>
<reference evidence="2 3" key="1">
    <citation type="submission" date="2019-03" db="EMBL/GenBank/DDBJ databases">
        <title>Single cell metagenomics reveals metabolic interactions within the superorganism composed of flagellate Streblomastix strix and complex community of Bacteroidetes bacteria on its surface.</title>
        <authorList>
            <person name="Treitli S.C."/>
            <person name="Kolisko M."/>
            <person name="Husnik F."/>
            <person name="Keeling P."/>
            <person name="Hampl V."/>
        </authorList>
    </citation>
    <scope>NUCLEOTIDE SEQUENCE [LARGE SCALE GENOMIC DNA]</scope>
    <source>
        <strain evidence="2">ST1C</strain>
    </source>
</reference>
<comment type="caution">
    <text evidence="2">The sequence shown here is derived from an EMBL/GenBank/DDBJ whole genome shotgun (WGS) entry which is preliminary data.</text>
</comment>
<evidence type="ECO:0000313" key="2">
    <source>
        <dbReference type="EMBL" id="KAA6355978.1"/>
    </source>
</evidence>
<feature type="compositionally biased region" description="Polar residues" evidence="1">
    <location>
        <begin position="160"/>
        <end position="171"/>
    </location>
</feature>
<evidence type="ECO:0000313" key="3">
    <source>
        <dbReference type="Proteomes" id="UP000324800"/>
    </source>
</evidence>
<feature type="non-terminal residue" evidence="2">
    <location>
        <position position="292"/>
    </location>
</feature>
<feature type="non-terminal residue" evidence="2">
    <location>
        <position position="1"/>
    </location>
</feature>
<evidence type="ECO:0000256" key="1">
    <source>
        <dbReference type="SAM" id="MobiDB-lite"/>
    </source>
</evidence>
<feature type="region of interest" description="Disordered" evidence="1">
    <location>
        <begin position="147"/>
        <end position="174"/>
    </location>
</feature>
<accession>A0A5J4TCJ1</accession>